<sequence>MSVWKRPPAWERGGEKLGGQWIELCSGRQDSSGPYDRVCGLGFIHLDWKWSCDDVGRTDPPSGWAELQLLRGDVHHRWIRQVTTMSLSSVVQIRPREEFRRLQRHFVRIEY</sequence>
<proteinExistence type="predicted"/>
<accession>A0AAV8UNT9</accession>
<dbReference type="EMBL" id="JAMWBK010000006">
    <property type="protein sequence ID" value="KAJ8904200.1"/>
    <property type="molecule type" value="Genomic_DNA"/>
</dbReference>
<dbReference type="AlphaFoldDB" id="A0AAV8UNT9"/>
<evidence type="ECO:0000313" key="2">
    <source>
        <dbReference type="Proteomes" id="UP001157974"/>
    </source>
</evidence>
<dbReference type="Proteomes" id="UP001157974">
    <property type="component" value="Unassembled WGS sequence"/>
</dbReference>
<protein>
    <submittedName>
        <fullName evidence="1">Uncharacterized protein</fullName>
    </submittedName>
</protein>
<keyword evidence="2" id="KW-1185">Reference proteome</keyword>
<comment type="caution">
    <text evidence="1">The sequence shown here is derived from an EMBL/GenBank/DDBJ whole genome shotgun (WGS) entry which is preliminary data.</text>
</comment>
<reference evidence="1 2" key="1">
    <citation type="journal article" date="2023" name="Nat. Commun.">
        <title>Origin of minicircular mitochondrial genomes in red algae.</title>
        <authorList>
            <person name="Lee Y."/>
            <person name="Cho C.H."/>
            <person name="Lee Y.M."/>
            <person name="Park S.I."/>
            <person name="Yang J.H."/>
            <person name="West J.A."/>
            <person name="Bhattacharya D."/>
            <person name="Yoon H.S."/>
        </authorList>
    </citation>
    <scope>NUCLEOTIDE SEQUENCE [LARGE SCALE GENOMIC DNA]</scope>
    <source>
        <strain evidence="1 2">CCMP1338</strain>
        <tissue evidence="1">Whole cell</tissue>
    </source>
</reference>
<organism evidence="1 2">
    <name type="scientific">Rhodosorus marinus</name>
    <dbReference type="NCBI Taxonomy" id="101924"/>
    <lineage>
        <taxon>Eukaryota</taxon>
        <taxon>Rhodophyta</taxon>
        <taxon>Stylonematophyceae</taxon>
        <taxon>Stylonematales</taxon>
        <taxon>Stylonemataceae</taxon>
        <taxon>Rhodosorus</taxon>
    </lineage>
</organism>
<evidence type="ECO:0000313" key="1">
    <source>
        <dbReference type="EMBL" id="KAJ8904200.1"/>
    </source>
</evidence>
<gene>
    <name evidence="1" type="ORF">NDN08_000727</name>
</gene>
<name>A0AAV8UNT9_9RHOD</name>